<keyword evidence="6 10" id="KW-0694">RNA-binding</keyword>
<dbReference type="GO" id="GO:0000049">
    <property type="term" value="F:tRNA binding"/>
    <property type="evidence" value="ECO:0007669"/>
    <property type="project" value="UniProtKB-KW"/>
</dbReference>
<evidence type="ECO:0000256" key="9">
    <source>
        <dbReference type="ARBA" id="ARBA00035241"/>
    </source>
</evidence>
<evidence type="ECO:0000313" key="11">
    <source>
        <dbReference type="EMBL" id="ODS30143.1"/>
    </source>
</evidence>
<protein>
    <recommendedName>
        <fullName evidence="9 10">Large ribosomal subunit protein uL1</fullName>
    </recommendedName>
</protein>
<dbReference type="PANTHER" id="PTHR36427">
    <property type="entry name" value="54S RIBOSOMAL PROTEIN L1, MITOCHONDRIAL"/>
    <property type="match status" value="1"/>
</dbReference>
<dbReference type="GO" id="GO:0006412">
    <property type="term" value="P:translation"/>
    <property type="evidence" value="ECO:0007669"/>
    <property type="project" value="UniProtKB-UniRule"/>
</dbReference>
<evidence type="ECO:0000256" key="8">
    <source>
        <dbReference type="ARBA" id="ARBA00023274"/>
    </source>
</evidence>
<evidence type="ECO:0000256" key="5">
    <source>
        <dbReference type="ARBA" id="ARBA00022845"/>
    </source>
</evidence>
<dbReference type="GO" id="GO:0003735">
    <property type="term" value="F:structural constituent of ribosome"/>
    <property type="evidence" value="ECO:0007669"/>
    <property type="project" value="InterPro"/>
</dbReference>
<dbReference type="InterPro" id="IPR016095">
    <property type="entry name" value="Ribosomal_uL1_3-a/b-sand"/>
</dbReference>
<dbReference type="InterPro" id="IPR005878">
    <property type="entry name" value="Ribosom_uL1_bac-type"/>
</dbReference>
<dbReference type="FunFam" id="3.40.50.790:FF:000001">
    <property type="entry name" value="50S ribosomal protein L1"/>
    <property type="match status" value="1"/>
</dbReference>
<evidence type="ECO:0000256" key="1">
    <source>
        <dbReference type="ARBA" id="ARBA00010531"/>
    </source>
</evidence>
<keyword evidence="7 10" id="KW-0689">Ribosomal protein</keyword>
<dbReference type="InterPro" id="IPR002143">
    <property type="entry name" value="Ribosomal_uL1"/>
</dbReference>
<proteinExistence type="inferred from homology"/>
<dbReference type="AlphaFoldDB" id="A0A1E3X3A4"/>
<comment type="caution">
    <text evidence="11">The sequence shown here is derived from an EMBL/GenBank/DDBJ whole genome shotgun (WGS) entry which is preliminary data.</text>
</comment>
<dbReference type="EMBL" id="MAYW01000275">
    <property type="protein sequence ID" value="ODS30143.1"/>
    <property type="molecule type" value="Genomic_DNA"/>
</dbReference>
<name>A0A1E3X3A4_9BACT</name>
<evidence type="ECO:0000256" key="6">
    <source>
        <dbReference type="ARBA" id="ARBA00022884"/>
    </source>
</evidence>
<keyword evidence="3 10" id="KW-0820">tRNA-binding</keyword>
<evidence type="ECO:0000256" key="2">
    <source>
        <dbReference type="ARBA" id="ARBA00022491"/>
    </source>
</evidence>
<dbReference type="CDD" id="cd00403">
    <property type="entry name" value="Ribosomal_L1"/>
    <property type="match status" value="1"/>
</dbReference>
<comment type="similarity">
    <text evidence="1 10">Belongs to the universal ribosomal protein uL1 family.</text>
</comment>
<dbReference type="InterPro" id="IPR028364">
    <property type="entry name" value="Ribosomal_uL1/biogenesis"/>
</dbReference>
<evidence type="ECO:0000313" key="12">
    <source>
        <dbReference type="Proteomes" id="UP000094056"/>
    </source>
</evidence>
<dbReference type="Gene3D" id="3.40.50.790">
    <property type="match status" value="1"/>
</dbReference>
<keyword evidence="2 10" id="KW-0678">Repressor</keyword>
<dbReference type="Gene3D" id="3.30.190.20">
    <property type="match status" value="1"/>
</dbReference>
<dbReference type="InterPro" id="IPR023674">
    <property type="entry name" value="Ribosomal_uL1-like"/>
</dbReference>
<dbReference type="PATRIC" id="fig|1872076.5.peg.5704"/>
<evidence type="ECO:0000256" key="10">
    <source>
        <dbReference type="HAMAP-Rule" id="MF_01318"/>
    </source>
</evidence>
<dbReference type="GO" id="GO:0015934">
    <property type="term" value="C:large ribosomal subunit"/>
    <property type="evidence" value="ECO:0007669"/>
    <property type="project" value="InterPro"/>
</dbReference>
<evidence type="ECO:0000256" key="7">
    <source>
        <dbReference type="ARBA" id="ARBA00022980"/>
    </source>
</evidence>
<accession>A0A1E3X3A4</accession>
<keyword evidence="4 10" id="KW-0699">rRNA-binding</keyword>
<comment type="subunit">
    <text evidence="10">Part of the 50S ribosomal subunit.</text>
</comment>
<gene>
    <name evidence="10" type="primary">rplA</name>
    <name evidence="11" type="ORF">SCARUB_04751</name>
</gene>
<comment type="function">
    <text evidence="10">Binds directly to 23S rRNA. The L1 stalk is quite mobile in the ribosome, and is involved in E site tRNA release.</text>
</comment>
<dbReference type="Proteomes" id="UP000094056">
    <property type="component" value="Unassembled WGS sequence"/>
</dbReference>
<dbReference type="HAMAP" id="MF_01318_B">
    <property type="entry name" value="Ribosomal_uL1_B"/>
    <property type="match status" value="1"/>
</dbReference>
<comment type="function">
    <text evidence="10">Protein L1 is also a translational repressor protein, it controls the translation of the L11 operon by binding to its mRNA.</text>
</comment>
<dbReference type="NCBIfam" id="TIGR01169">
    <property type="entry name" value="rplA_bact"/>
    <property type="match status" value="1"/>
</dbReference>
<keyword evidence="5 10" id="KW-0810">Translation regulation</keyword>
<dbReference type="GO" id="GO:0006417">
    <property type="term" value="P:regulation of translation"/>
    <property type="evidence" value="ECO:0007669"/>
    <property type="project" value="UniProtKB-KW"/>
</dbReference>
<sequence>MKFRSKRYNESRKKLLKLKEYELKEAISVLKTFNNPKFDETIDIVMKLGVDPKHSDQLVRGAFSLPKGIGKEVRVVVFASGEKVELAQKAGAVEAGGDDLIKKIEGGWLNFDVAISTPDMMRKVGKLGKILGPQGKMPSPKSGTVTDDIHNVVKEFKEGKIEYRVDSGGNVHAPVGKLSFPNEDLVENVRSFIKHIINNRPPAAKGNFVQKIFISSSMSPSVRVALAT</sequence>
<dbReference type="Pfam" id="PF00687">
    <property type="entry name" value="Ribosomal_L1"/>
    <property type="match status" value="1"/>
</dbReference>
<dbReference type="PANTHER" id="PTHR36427:SF3">
    <property type="entry name" value="LARGE RIBOSOMAL SUBUNIT PROTEIN UL1M"/>
    <property type="match status" value="1"/>
</dbReference>
<keyword evidence="8 10" id="KW-0687">Ribonucleoprotein</keyword>
<organism evidence="11 12">
    <name type="scientific">Candidatus Scalindua rubra</name>
    <dbReference type="NCBI Taxonomy" id="1872076"/>
    <lineage>
        <taxon>Bacteria</taxon>
        <taxon>Pseudomonadati</taxon>
        <taxon>Planctomycetota</taxon>
        <taxon>Candidatus Brocadiia</taxon>
        <taxon>Candidatus Brocadiales</taxon>
        <taxon>Candidatus Scalinduaceae</taxon>
        <taxon>Candidatus Scalindua</taxon>
    </lineage>
</organism>
<dbReference type="PIRSF" id="PIRSF002155">
    <property type="entry name" value="Ribosomal_L1"/>
    <property type="match status" value="1"/>
</dbReference>
<evidence type="ECO:0000256" key="4">
    <source>
        <dbReference type="ARBA" id="ARBA00022730"/>
    </source>
</evidence>
<reference evidence="11 12" key="1">
    <citation type="submission" date="2016-07" db="EMBL/GenBank/DDBJ databases">
        <title>Draft genome of Scalindua rubra, obtained from a brine-seawater interface in the Red Sea, sheds light on salt adaptation in anammox bacteria.</title>
        <authorList>
            <person name="Speth D.R."/>
            <person name="Lagkouvardos I."/>
            <person name="Wang Y."/>
            <person name="Qian P.-Y."/>
            <person name="Dutilh B.E."/>
            <person name="Jetten M.S."/>
        </authorList>
    </citation>
    <scope>NUCLEOTIDE SEQUENCE [LARGE SCALE GENOMIC DNA]</scope>
    <source>
        <strain evidence="11">BSI-1</strain>
    </source>
</reference>
<dbReference type="SUPFAM" id="SSF56808">
    <property type="entry name" value="Ribosomal protein L1"/>
    <property type="match status" value="1"/>
</dbReference>
<evidence type="ECO:0000256" key="3">
    <source>
        <dbReference type="ARBA" id="ARBA00022555"/>
    </source>
</evidence>
<dbReference type="GO" id="GO:0019843">
    <property type="term" value="F:rRNA binding"/>
    <property type="evidence" value="ECO:0007669"/>
    <property type="project" value="UniProtKB-UniRule"/>
</dbReference>